<dbReference type="Proteomes" id="UP000011115">
    <property type="component" value="Unassembled WGS sequence"/>
</dbReference>
<dbReference type="PaxDb" id="4113-PGSC0003DMT400094961"/>
<dbReference type="HOGENOM" id="CLU_2175512_0_0_1"/>
<name>M1DV94_SOLTU</name>
<reference evidence="1" key="2">
    <citation type="submission" date="2015-06" db="UniProtKB">
        <authorList>
            <consortium name="EnsemblPlants"/>
        </authorList>
    </citation>
    <scope>IDENTIFICATION</scope>
    <source>
        <strain evidence="1">DM1-3 516 R44</strain>
    </source>
</reference>
<evidence type="ECO:0000313" key="2">
    <source>
        <dbReference type="Proteomes" id="UP000011115"/>
    </source>
</evidence>
<proteinExistence type="predicted"/>
<organism evidence="1 2">
    <name type="scientific">Solanum tuberosum</name>
    <name type="common">Potato</name>
    <dbReference type="NCBI Taxonomy" id="4113"/>
    <lineage>
        <taxon>Eukaryota</taxon>
        <taxon>Viridiplantae</taxon>
        <taxon>Streptophyta</taxon>
        <taxon>Embryophyta</taxon>
        <taxon>Tracheophyta</taxon>
        <taxon>Spermatophyta</taxon>
        <taxon>Magnoliopsida</taxon>
        <taxon>eudicotyledons</taxon>
        <taxon>Gunneridae</taxon>
        <taxon>Pentapetalae</taxon>
        <taxon>asterids</taxon>
        <taxon>lamiids</taxon>
        <taxon>Solanales</taxon>
        <taxon>Solanaceae</taxon>
        <taxon>Solanoideae</taxon>
        <taxon>Solaneae</taxon>
        <taxon>Solanum</taxon>
    </lineage>
</organism>
<evidence type="ECO:0000313" key="1">
    <source>
        <dbReference type="EnsemblPlants" id="PGSC0003DMT400094961"/>
    </source>
</evidence>
<keyword evidence="2" id="KW-1185">Reference proteome</keyword>
<reference evidence="2" key="1">
    <citation type="journal article" date="2011" name="Nature">
        <title>Genome sequence and analysis of the tuber crop potato.</title>
        <authorList>
            <consortium name="The Potato Genome Sequencing Consortium"/>
        </authorList>
    </citation>
    <scope>NUCLEOTIDE SEQUENCE [LARGE SCALE GENOMIC DNA]</scope>
    <source>
        <strain evidence="2">cv. DM1-3 516 R44</strain>
    </source>
</reference>
<dbReference type="InParanoid" id="M1DV94"/>
<dbReference type="AlphaFoldDB" id="M1DV94"/>
<sequence>MNNFEGRVVRRDGYYDLRDVSHAATDFIIEGCVARCNGCMDRFVPQGSRIERQRVGQDLRKKSTDVRLECGDKFFCDFKFGNWYSWISLNKVYGKVDGEAITDKQRYVVP</sequence>
<protein>
    <submittedName>
        <fullName evidence="1">Uncharacterized protein</fullName>
    </submittedName>
</protein>
<dbReference type="Gramene" id="PGSC0003DMT400094961">
    <property type="protein sequence ID" value="PGSC0003DMT400094961"/>
    <property type="gene ID" value="PGSC0003DMG400044532"/>
</dbReference>
<dbReference type="EnsemblPlants" id="PGSC0003DMT400094961">
    <property type="protein sequence ID" value="PGSC0003DMT400094961"/>
    <property type="gene ID" value="PGSC0003DMG400044532"/>
</dbReference>
<accession>M1DV94</accession>